<dbReference type="InterPro" id="IPR001129">
    <property type="entry name" value="Membr-assoc_MAPEG"/>
</dbReference>
<dbReference type="Pfam" id="PF01124">
    <property type="entry name" value="MAPEG"/>
    <property type="match status" value="1"/>
</dbReference>
<dbReference type="InterPro" id="IPR023352">
    <property type="entry name" value="MAPEG-like_dom_sf"/>
</dbReference>
<dbReference type="SUPFAM" id="SSF161084">
    <property type="entry name" value="MAPEG domain-like"/>
    <property type="match status" value="1"/>
</dbReference>
<dbReference type="GO" id="GO:0004364">
    <property type="term" value="F:glutathione transferase activity"/>
    <property type="evidence" value="ECO:0007669"/>
    <property type="project" value="TreeGrafter"/>
</dbReference>
<reference evidence="6 7" key="1">
    <citation type="journal article" date="2012" name="Proc. Natl. Acad. Sci. U.S.A.">
        <title>Comparative genomics of Ceriporiopsis subvermispora and Phanerochaete chrysosporium provide insight into selective ligninolysis.</title>
        <authorList>
            <person name="Fernandez-Fueyo E."/>
            <person name="Ruiz-Duenas F.J."/>
            <person name="Ferreira P."/>
            <person name="Floudas D."/>
            <person name="Hibbett D.S."/>
            <person name="Canessa P."/>
            <person name="Larrondo L.F."/>
            <person name="James T.Y."/>
            <person name="Seelenfreund D."/>
            <person name="Lobos S."/>
            <person name="Polanco R."/>
            <person name="Tello M."/>
            <person name="Honda Y."/>
            <person name="Watanabe T."/>
            <person name="Watanabe T."/>
            <person name="Ryu J.S."/>
            <person name="Kubicek C.P."/>
            <person name="Schmoll M."/>
            <person name="Gaskell J."/>
            <person name="Hammel K.E."/>
            <person name="St John F.J."/>
            <person name="Vanden Wymelenberg A."/>
            <person name="Sabat G."/>
            <person name="Splinter BonDurant S."/>
            <person name="Syed K."/>
            <person name="Yadav J.S."/>
            <person name="Doddapaneni H."/>
            <person name="Subramanian V."/>
            <person name="Lavin J.L."/>
            <person name="Oguiza J.A."/>
            <person name="Perez G."/>
            <person name="Pisabarro A.G."/>
            <person name="Ramirez L."/>
            <person name="Santoyo F."/>
            <person name="Master E."/>
            <person name="Coutinho P.M."/>
            <person name="Henrissat B."/>
            <person name="Lombard V."/>
            <person name="Magnuson J.K."/>
            <person name="Kuees U."/>
            <person name="Hori C."/>
            <person name="Igarashi K."/>
            <person name="Samejima M."/>
            <person name="Held B.W."/>
            <person name="Barry K.W."/>
            <person name="LaButti K.M."/>
            <person name="Lapidus A."/>
            <person name="Lindquist E.A."/>
            <person name="Lucas S.M."/>
            <person name="Riley R."/>
            <person name="Salamov A.A."/>
            <person name="Hoffmeister D."/>
            <person name="Schwenk D."/>
            <person name="Hadar Y."/>
            <person name="Yarden O."/>
            <person name="de Vries R.P."/>
            <person name="Wiebenga A."/>
            <person name="Stenlid J."/>
            <person name="Eastwood D."/>
            <person name="Grigoriev I.V."/>
            <person name="Berka R.M."/>
            <person name="Blanchette R.A."/>
            <person name="Kersten P."/>
            <person name="Martinez A.T."/>
            <person name="Vicuna R."/>
            <person name="Cullen D."/>
        </authorList>
    </citation>
    <scope>NUCLEOTIDE SEQUENCE [LARGE SCALE GENOMIC DNA]</scope>
    <source>
        <strain evidence="6 7">B</strain>
    </source>
</reference>
<sequence>MSTAIIIPSDYVYPVAAVTSIFWLTLWQTIKVGRARKAANVPYPQVYADKAEAAASPQAQAFNCTQRAHQNTLENLPNIIFGTLIYGLKHPKYAATLCGVWTAFRVLYTIGYSTGDPKKVTLMVQLIRRQYLTVDLSATYSARLRSTLSAHLVSSLVPPTLPPNSSRTRCRCWYRLRPRSCVPCKSSYPIVVTTCSTKRIPYHHVCAGARVKKW</sequence>
<keyword evidence="3 5" id="KW-1133">Transmembrane helix</keyword>
<dbReference type="OrthoDB" id="410651at2759"/>
<feature type="non-terminal residue" evidence="6">
    <location>
        <position position="214"/>
    </location>
</feature>
<keyword evidence="7" id="KW-1185">Reference proteome</keyword>
<dbReference type="AlphaFoldDB" id="M2QXI7"/>
<organism evidence="6 7">
    <name type="scientific">Ceriporiopsis subvermispora (strain B)</name>
    <name type="common">White-rot fungus</name>
    <name type="synonym">Gelatoporia subvermispora</name>
    <dbReference type="NCBI Taxonomy" id="914234"/>
    <lineage>
        <taxon>Eukaryota</taxon>
        <taxon>Fungi</taxon>
        <taxon>Dikarya</taxon>
        <taxon>Basidiomycota</taxon>
        <taxon>Agaricomycotina</taxon>
        <taxon>Agaricomycetes</taxon>
        <taxon>Polyporales</taxon>
        <taxon>Gelatoporiaceae</taxon>
        <taxon>Gelatoporia</taxon>
    </lineage>
</organism>
<accession>M2QXI7</accession>
<dbReference type="GO" id="GO:0005783">
    <property type="term" value="C:endoplasmic reticulum"/>
    <property type="evidence" value="ECO:0007669"/>
    <property type="project" value="TreeGrafter"/>
</dbReference>
<dbReference type="GO" id="GO:0004602">
    <property type="term" value="F:glutathione peroxidase activity"/>
    <property type="evidence" value="ECO:0007669"/>
    <property type="project" value="TreeGrafter"/>
</dbReference>
<keyword evidence="2 5" id="KW-0812">Transmembrane</keyword>
<protein>
    <submittedName>
        <fullName evidence="6">Uncharacterized protein</fullName>
    </submittedName>
</protein>
<dbReference type="GO" id="GO:0005635">
    <property type="term" value="C:nuclear envelope"/>
    <property type="evidence" value="ECO:0007669"/>
    <property type="project" value="TreeGrafter"/>
</dbReference>
<evidence type="ECO:0000256" key="4">
    <source>
        <dbReference type="ARBA" id="ARBA00023136"/>
    </source>
</evidence>
<evidence type="ECO:0000313" key="6">
    <source>
        <dbReference type="EMBL" id="EMD41838.1"/>
    </source>
</evidence>
<dbReference type="HOGENOM" id="CLU_1291674_0_0_1"/>
<evidence type="ECO:0000256" key="2">
    <source>
        <dbReference type="ARBA" id="ARBA00022692"/>
    </source>
</evidence>
<dbReference type="Proteomes" id="UP000016930">
    <property type="component" value="Unassembled WGS sequence"/>
</dbReference>
<dbReference type="InterPro" id="IPR050997">
    <property type="entry name" value="MAPEG"/>
</dbReference>
<evidence type="ECO:0000256" key="5">
    <source>
        <dbReference type="SAM" id="Phobius"/>
    </source>
</evidence>
<evidence type="ECO:0000313" key="7">
    <source>
        <dbReference type="Proteomes" id="UP000016930"/>
    </source>
</evidence>
<comment type="subcellular location">
    <subcellularLocation>
        <location evidence="1">Membrane</location>
        <topology evidence="1">Multi-pass membrane protein</topology>
    </subcellularLocation>
</comment>
<dbReference type="EMBL" id="KB445791">
    <property type="protein sequence ID" value="EMD41838.1"/>
    <property type="molecule type" value="Genomic_DNA"/>
</dbReference>
<keyword evidence="4 5" id="KW-0472">Membrane</keyword>
<dbReference type="STRING" id="914234.M2QXI7"/>
<dbReference type="PANTHER" id="PTHR10250">
    <property type="entry name" value="MICROSOMAL GLUTATHIONE S-TRANSFERASE"/>
    <property type="match status" value="1"/>
</dbReference>
<dbReference type="GO" id="GO:0016020">
    <property type="term" value="C:membrane"/>
    <property type="evidence" value="ECO:0007669"/>
    <property type="project" value="UniProtKB-SubCell"/>
</dbReference>
<dbReference type="PANTHER" id="PTHR10250:SF26">
    <property type="entry name" value="GLUTATHIONE S-TRANSFERASE 3, MITOCHONDRIAL"/>
    <property type="match status" value="1"/>
</dbReference>
<evidence type="ECO:0000256" key="1">
    <source>
        <dbReference type="ARBA" id="ARBA00004141"/>
    </source>
</evidence>
<proteinExistence type="predicted"/>
<feature type="transmembrane region" description="Helical" evidence="5">
    <location>
        <begin position="12"/>
        <end position="30"/>
    </location>
</feature>
<gene>
    <name evidence="6" type="ORF">CERSUDRAFT_110400</name>
</gene>
<evidence type="ECO:0000256" key="3">
    <source>
        <dbReference type="ARBA" id="ARBA00022989"/>
    </source>
</evidence>
<name>M2QXI7_CERS8</name>
<dbReference type="Gene3D" id="1.20.120.550">
    <property type="entry name" value="Membrane associated eicosanoid/glutathione metabolism-like domain"/>
    <property type="match status" value="1"/>
</dbReference>